<reference evidence="1 2" key="1">
    <citation type="submission" date="2015-04" db="EMBL/GenBank/DDBJ databases">
        <authorList>
            <person name="Syromyatnikov M.Y."/>
            <person name="Popov V.N."/>
        </authorList>
    </citation>
    <scope>NUCLEOTIDE SEQUENCE [LARGE SCALE GENOMIC DNA]</scope>
</reference>
<dbReference type="Proteomes" id="UP000183832">
    <property type="component" value="Unassembled WGS sequence"/>
</dbReference>
<sequence>MFSNLNDHLICEQLLLPTPFKGLKYRIASYTTECIMDERSLNVIISPKTSRLIAFGWNWSLFMFIDLGFVQIYNFQLPCKTTHFDYHKRSQLRKRVKFTTADYLRQFRL</sequence>
<gene>
    <name evidence="1" type="ORF">CLUMA_CG012776</name>
</gene>
<proteinExistence type="predicted"/>
<accession>A0A1J1II10</accession>
<keyword evidence="2" id="KW-1185">Reference proteome</keyword>
<organism evidence="1 2">
    <name type="scientific">Clunio marinus</name>
    <dbReference type="NCBI Taxonomy" id="568069"/>
    <lineage>
        <taxon>Eukaryota</taxon>
        <taxon>Metazoa</taxon>
        <taxon>Ecdysozoa</taxon>
        <taxon>Arthropoda</taxon>
        <taxon>Hexapoda</taxon>
        <taxon>Insecta</taxon>
        <taxon>Pterygota</taxon>
        <taxon>Neoptera</taxon>
        <taxon>Endopterygota</taxon>
        <taxon>Diptera</taxon>
        <taxon>Nematocera</taxon>
        <taxon>Chironomoidea</taxon>
        <taxon>Chironomidae</taxon>
        <taxon>Clunio</taxon>
    </lineage>
</organism>
<dbReference type="AlphaFoldDB" id="A0A1J1II10"/>
<evidence type="ECO:0000313" key="2">
    <source>
        <dbReference type="Proteomes" id="UP000183832"/>
    </source>
</evidence>
<protein>
    <submittedName>
        <fullName evidence="1">CLUMA_CG012776, isoform A</fullName>
    </submittedName>
</protein>
<dbReference type="EMBL" id="CVRI01000050">
    <property type="protein sequence ID" value="CRK99402.1"/>
    <property type="molecule type" value="Genomic_DNA"/>
</dbReference>
<evidence type="ECO:0000313" key="1">
    <source>
        <dbReference type="EMBL" id="CRK99402.1"/>
    </source>
</evidence>
<name>A0A1J1II10_9DIPT</name>